<proteinExistence type="predicted"/>
<evidence type="ECO:0008006" key="5">
    <source>
        <dbReference type="Google" id="ProtNLM"/>
    </source>
</evidence>
<dbReference type="SUPFAM" id="SSF51126">
    <property type="entry name" value="Pectin lyase-like"/>
    <property type="match status" value="1"/>
</dbReference>
<dbReference type="InterPro" id="IPR011050">
    <property type="entry name" value="Pectin_lyase_fold/virulence"/>
</dbReference>
<dbReference type="Proteomes" id="UP001432380">
    <property type="component" value="Segment"/>
</dbReference>
<dbReference type="GO" id="GO:0051701">
    <property type="term" value="P:biological process involved in interaction with host"/>
    <property type="evidence" value="ECO:0007669"/>
    <property type="project" value="UniProtKB-ARBA"/>
</dbReference>
<accession>A0AAX4JHX4</accession>
<protein>
    <recommendedName>
        <fullName evidence="5">Tail fiber protein</fullName>
    </recommendedName>
</protein>
<reference evidence="3" key="1">
    <citation type="submission" date="2024-01" db="EMBL/GenBank/DDBJ databases">
        <authorList>
            <person name="Zhu Q."/>
        </authorList>
    </citation>
    <scope>NUCLEOTIDE SEQUENCE</scope>
</reference>
<organism evidence="3 4">
    <name type="scientific">Burkholderia phage vB_BpP_HN02</name>
    <dbReference type="NCBI Taxonomy" id="3116925"/>
    <lineage>
        <taxon>Viruses</taxon>
        <taxon>Duplodnaviria</taxon>
        <taxon>Heunggongvirae</taxon>
        <taxon>Uroviricota</taxon>
        <taxon>Caudoviricetes</taxon>
        <taxon>Schitoviridae</taxon>
    </lineage>
</organism>
<sequence>MNQRGAHNPFGGASMSVDKRLGNSFPIVEAVYRQLQHIKYLAENLNELRPKDIELQENVTNKTLDWRYIEKDGTKGPWQVLLPLIDITGQSPEIRVSADAHIQWKYTNEPDSAWRNIFDLSGYLDQISQNKQAIDALHSSAGAGLIGYRRPNGQVQTVAAILDNQLYVDSFFIAGEADWSGAVIRAVAEAKRLKGATINLPKGVIKISQTIVVDSPYILIRGYGGAIDGNQPFQDTWDNIVANAGSTLQWVGATTPSFMLVISPKDEPGLKAAPLQGGGIEGVMFDCNNRATHGVKILATRGAKYVNSSVVRHTQLGLVLGVTTHDLYDGGSGTNTSISLCEFDNFCVSTAMLPGNTAKSVLMFGNGLKGGVNQCIFYNCQWFNSDYQSRHVDIENSDDNTFFNCRWNGTIALHASDTGTNPVSADYPGSLAQNHFFYACVGRMEVLTTIQPKSLTNHPSFGHGAWCRSGNLPGFSVRQQVVVGAGADISIYGDTLDFANADGCMTWGTQPAHTNCYLSSGITVQSGVPQTVVWSGSQYDRLEAFDKAGKMLIVVPPNVKWASATLNGSWQSNGTGQRYVGIYLDGGPVAEEEKMSSGASNCSLVTGVIPVTPGQTLSVRINQLSGVPLSFTNTARFNVQWF</sequence>
<comment type="subcellular location">
    <subcellularLocation>
        <location evidence="1">Virion</location>
    </subcellularLocation>
</comment>
<dbReference type="EMBL" id="PP079243">
    <property type="protein sequence ID" value="WVK90003.1"/>
    <property type="molecule type" value="Genomic_DNA"/>
</dbReference>
<dbReference type="InterPro" id="IPR012334">
    <property type="entry name" value="Pectin_lyas_fold"/>
</dbReference>
<name>A0AAX4JHX4_9CAUD</name>
<dbReference type="GO" id="GO:0019058">
    <property type="term" value="P:viral life cycle"/>
    <property type="evidence" value="ECO:0007669"/>
    <property type="project" value="UniProtKB-ARBA"/>
</dbReference>
<evidence type="ECO:0000313" key="4">
    <source>
        <dbReference type="Proteomes" id="UP001432380"/>
    </source>
</evidence>
<evidence type="ECO:0000256" key="1">
    <source>
        <dbReference type="ARBA" id="ARBA00004328"/>
    </source>
</evidence>
<keyword evidence="2" id="KW-0946">Virion</keyword>
<evidence type="ECO:0000313" key="3">
    <source>
        <dbReference type="EMBL" id="WVK90003.1"/>
    </source>
</evidence>
<dbReference type="GO" id="GO:0044423">
    <property type="term" value="C:virion component"/>
    <property type="evidence" value="ECO:0007669"/>
    <property type="project" value="UniProtKB-KW"/>
</dbReference>
<evidence type="ECO:0000256" key="2">
    <source>
        <dbReference type="ARBA" id="ARBA00022844"/>
    </source>
</evidence>
<dbReference type="Gene3D" id="2.160.20.10">
    <property type="entry name" value="Single-stranded right-handed beta-helix, Pectin lyase-like"/>
    <property type="match status" value="1"/>
</dbReference>